<evidence type="ECO:0000259" key="2">
    <source>
        <dbReference type="PROSITE" id="PS50211"/>
    </source>
</evidence>
<protein>
    <submittedName>
        <fullName evidence="3">Guanyl-nucleotide exchange factor</fullName>
    </submittedName>
</protein>
<dbReference type="Gene3D" id="3.30.450.200">
    <property type="match status" value="1"/>
</dbReference>
<dbReference type="SMART" id="SM00800">
    <property type="entry name" value="uDENN"/>
    <property type="match status" value="1"/>
</dbReference>
<dbReference type="InterPro" id="IPR001194">
    <property type="entry name" value="cDENN_dom"/>
</dbReference>
<dbReference type="Gene3D" id="3.40.50.11500">
    <property type="match status" value="1"/>
</dbReference>
<evidence type="ECO:0000313" key="4">
    <source>
        <dbReference type="Proteomes" id="UP001454036"/>
    </source>
</evidence>
<feature type="compositionally biased region" description="Basic and acidic residues" evidence="1">
    <location>
        <begin position="1"/>
        <end position="15"/>
    </location>
</feature>
<dbReference type="Proteomes" id="UP001454036">
    <property type="component" value="Unassembled WGS sequence"/>
</dbReference>
<dbReference type="PROSITE" id="PS50211">
    <property type="entry name" value="DENN"/>
    <property type="match status" value="1"/>
</dbReference>
<comment type="caution">
    <text evidence="3">The sequence shown here is derived from an EMBL/GenBank/DDBJ whole genome shotgun (WGS) entry which is preliminary data.</text>
</comment>
<evidence type="ECO:0000256" key="1">
    <source>
        <dbReference type="SAM" id="MobiDB-lite"/>
    </source>
</evidence>
<feature type="domain" description="UDENN" evidence="2">
    <location>
        <begin position="415"/>
        <end position="820"/>
    </location>
</feature>
<dbReference type="SMART" id="SM00799">
    <property type="entry name" value="DENN"/>
    <property type="match status" value="1"/>
</dbReference>
<dbReference type="EMBL" id="BAABME010000711">
    <property type="protein sequence ID" value="GAA0144890.1"/>
    <property type="molecule type" value="Genomic_DNA"/>
</dbReference>
<organism evidence="3 4">
    <name type="scientific">Lithospermum erythrorhizon</name>
    <name type="common">Purple gromwell</name>
    <name type="synonym">Lithospermum officinale var. erythrorhizon</name>
    <dbReference type="NCBI Taxonomy" id="34254"/>
    <lineage>
        <taxon>Eukaryota</taxon>
        <taxon>Viridiplantae</taxon>
        <taxon>Streptophyta</taxon>
        <taxon>Embryophyta</taxon>
        <taxon>Tracheophyta</taxon>
        <taxon>Spermatophyta</taxon>
        <taxon>Magnoliopsida</taxon>
        <taxon>eudicotyledons</taxon>
        <taxon>Gunneridae</taxon>
        <taxon>Pentapetalae</taxon>
        <taxon>asterids</taxon>
        <taxon>lamiids</taxon>
        <taxon>Boraginales</taxon>
        <taxon>Boraginaceae</taxon>
        <taxon>Boraginoideae</taxon>
        <taxon>Lithospermeae</taxon>
        <taxon>Lithospermum</taxon>
    </lineage>
</organism>
<name>A0AAV3P3T9_LITER</name>
<evidence type="ECO:0000313" key="3">
    <source>
        <dbReference type="EMBL" id="GAA0144890.1"/>
    </source>
</evidence>
<dbReference type="AlphaFoldDB" id="A0AAV3P3T9"/>
<dbReference type="PANTHER" id="PTHR15288:SF0">
    <property type="entry name" value="UDENN DOMAIN-CONTAINING PROTEIN"/>
    <property type="match status" value="1"/>
</dbReference>
<keyword evidence="4" id="KW-1185">Reference proteome</keyword>
<dbReference type="InterPro" id="IPR005113">
    <property type="entry name" value="uDENN_dom"/>
</dbReference>
<reference evidence="3 4" key="1">
    <citation type="submission" date="2024-01" db="EMBL/GenBank/DDBJ databases">
        <title>The complete chloroplast genome sequence of Lithospermum erythrorhizon: insights into the phylogenetic relationship among Boraginaceae species and the maternal lineages of purple gromwells.</title>
        <authorList>
            <person name="Okada T."/>
            <person name="Watanabe K."/>
        </authorList>
    </citation>
    <scope>NUCLEOTIDE SEQUENCE [LARGE SCALE GENOMIC DNA]</scope>
</reference>
<dbReference type="Pfam" id="PF03456">
    <property type="entry name" value="uDENN"/>
    <property type="match status" value="1"/>
</dbReference>
<feature type="region of interest" description="Disordered" evidence="1">
    <location>
        <begin position="1"/>
        <end position="22"/>
    </location>
</feature>
<dbReference type="InterPro" id="IPR051942">
    <property type="entry name" value="DENN_domain_containing_2"/>
</dbReference>
<dbReference type="PANTHER" id="PTHR15288">
    <property type="entry name" value="DENN DOMAIN-CONTAINING PROTEIN 2"/>
    <property type="match status" value="1"/>
</dbReference>
<dbReference type="Pfam" id="PF02141">
    <property type="entry name" value="DENN"/>
    <property type="match status" value="1"/>
</dbReference>
<sequence>MEADVERDMLEERRRQAAPHQLVQQLSEEELKEVGGVLHNDSASTSNTALQGFRHRHSRSEIITSFHRRSNSLRRWKSSMQKALRWGINGRDESWSSCFNPEILADQKRKWYQLHSKNLVCKKYEEPSTLFEHFIVAGLHPNVNLESVEAAYVQRKKWEMELEKSDMVDLRMLQHRGPLLPTLEPQILFKYPPEKKLDVPLKDLSTFCFPGGVKAHVLEKTPSLSELNELIYGQEHLSRDDLAFVFSLKVSDSTSLYGICLHVHEFVQRPPAIIGVSLPIYQSSSGCNRFVVSAPRCYCVLTKVPFFELHFEMLNSIIAQDRLKRITQFVSEMTLFDYAPSSLNSSDRMSDNIDSSYDECESEWMASAIPVTNVVALTAAAAGIISDDEIRSSSSRCEPFSPASASFSETSADHSEARDFFKDGKRNSNYFNGCASEDPATHFDSSDRWHGAHENGQTSEIGSHNLPIHCTMEDTESYENMFSSARSLLSEDEDDGSIFSHEKDVGNEMIKETKNDLLQVVCRYHSMDLPSRGSEIVLQPLEHVHGFVYRRPPVSVLGVDEKHLQSFMLGPRESAKVKQQLAVAEEAVALSLWTTATICRVLSLENILALLSAVLLERQMVIICPNLGVLSAVVLSIIPIIRPFEWQSLLLPVLPANMLDFLDAPVPFIVGVQHLPPDLKMKMDNLVQVNAAGNQIRARHLPRLPRQKQLTLELAPIFSRLSSQSSMAERHPVYKCNDVQAEAAGQFLVVLRRYMDYLCADLRSYTITNVQSNNDRVSILLKDTFVESFSSSDQPFIKLFVDTQMFTVFTDFRLSSFENEF</sequence>
<accession>A0AAV3P3T9</accession>
<dbReference type="InterPro" id="IPR043153">
    <property type="entry name" value="DENN_C"/>
</dbReference>
<proteinExistence type="predicted"/>
<gene>
    <name evidence="3" type="ORF">LIER_05214</name>
</gene>
<dbReference type="InterPro" id="IPR037516">
    <property type="entry name" value="Tripartite_DENN"/>
</dbReference>